<dbReference type="AlphaFoldDB" id="A0A151M6F2"/>
<proteinExistence type="predicted"/>
<keyword evidence="2" id="KW-1185">Reference proteome</keyword>
<dbReference type="EMBL" id="AKHW03006437">
    <property type="protein sequence ID" value="KYO20113.1"/>
    <property type="molecule type" value="Genomic_DNA"/>
</dbReference>
<protein>
    <submittedName>
        <fullName evidence="1">Uncharacterized protein</fullName>
    </submittedName>
</protein>
<reference evidence="1 2" key="1">
    <citation type="journal article" date="2012" name="Genome Biol.">
        <title>Sequencing three crocodilian genomes to illuminate the evolution of archosaurs and amniotes.</title>
        <authorList>
            <person name="St John J.A."/>
            <person name="Braun E.L."/>
            <person name="Isberg S.R."/>
            <person name="Miles L.G."/>
            <person name="Chong A.Y."/>
            <person name="Gongora J."/>
            <person name="Dalzell P."/>
            <person name="Moran C."/>
            <person name="Bed'hom B."/>
            <person name="Abzhanov A."/>
            <person name="Burgess S.C."/>
            <person name="Cooksey A.M."/>
            <person name="Castoe T.A."/>
            <person name="Crawford N.G."/>
            <person name="Densmore L.D."/>
            <person name="Drew J.C."/>
            <person name="Edwards S.V."/>
            <person name="Faircloth B.C."/>
            <person name="Fujita M.K."/>
            <person name="Greenwold M.J."/>
            <person name="Hoffmann F.G."/>
            <person name="Howard J.M."/>
            <person name="Iguchi T."/>
            <person name="Janes D.E."/>
            <person name="Khan S.Y."/>
            <person name="Kohno S."/>
            <person name="de Koning A.J."/>
            <person name="Lance S.L."/>
            <person name="McCarthy F.M."/>
            <person name="McCormack J.E."/>
            <person name="Merchant M.E."/>
            <person name="Peterson D.G."/>
            <person name="Pollock D.D."/>
            <person name="Pourmand N."/>
            <person name="Raney B.J."/>
            <person name="Roessler K.A."/>
            <person name="Sanford J.R."/>
            <person name="Sawyer R.H."/>
            <person name="Schmidt C.J."/>
            <person name="Triplett E.W."/>
            <person name="Tuberville T.D."/>
            <person name="Venegas-Anaya M."/>
            <person name="Howard J.T."/>
            <person name="Jarvis E.D."/>
            <person name="Guillette L.J.Jr."/>
            <person name="Glenn T.C."/>
            <person name="Green R.E."/>
            <person name="Ray D.A."/>
        </authorList>
    </citation>
    <scope>NUCLEOTIDE SEQUENCE [LARGE SCALE GENOMIC DNA]</scope>
    <source>
        <strain evidence="1">KSC_2009_1</strain>
    </source>
</reference>
<comment type="caution">
    <text evidence="1">The sequence shown here is derived from an EMBL/GenBank/DDBJ whole genome shotgun (WGS) entry which is preliminary data.</text>
</comment>
<organism evidence="1 2">
    <name type="scientific">Alligator mississippiensis</name>
    <name type="common">American alligator</name>
    <dbReference type="NCBI Taxonomy" id="8496"/>
    <lineage>
        <taxon>Eukaryota</taxon>
        <taxon>Metazoa</taxon>
        <taxon>Chordata</taxon>
        <taxon>Craniata</taxon>
        <taxon>Vertebrata</taxon>
        <taxon>Euteleostomi</taxon>
        <taxon>Archelosauria</taxon>
        <taxon>Archosauria</taxon>
        <taxon>Crocodylia</taxon>
        <taxon>Alligatoridae</taxon>
        <taxon>Alligatorinae</taxon>
        <taxon>Alligator</taxon>
    </lineage>
</organism>
<evidence type="ECO:0000313" key="1">
    <source>
        <dbReference type="EMBL" id="KYO20113.1"/>
    </source>
</evidence>
<dbReference type="Proteomes" id="UP000050525">
    <property type="component" value="Unassembled WGS sequence"/>
</dbReference>
<gene>
    <name evidence="1" type="ORF">Y1Q_0010693</name>
</gene>
<name>A0A151M6F2_ALLMI</name>
<evidence type="ECO:0000313" key="2">
    <source>
        <dbReference type="Proteomes" id="UP000050525"/>
    </source>
</evidence>
<sequence>MGGSFTWNQNLTRVSFSNSLTRGLDGWQQLVQAVPEITPGLKRGSLVVKSLSTTQPHPSMKLWLIPAWRLGFFQTHRNSCRLMG</sequence>
<accession>A0A151M6F2</accession>